<dbReference type="Pfam" id="PF00126">
    <property type="entry name" value="HTH_1"/>
    <property type="match status" value="1"/>
</dbReference>
<dbReference type="InterPro" id="IPR050389">
    <property type="entry name" value="LysR-type_TF"/>
</dbReference>
<dbReference type="InterPro" id="IPR005119">
    <property type="entry name" value="LysR_subst-bd"/>
</dbReference>
<keyword evidence="3" id="KW-0238">DNA-binding</keyword>
<keyword evidence="2" id="KW-0805">Transcription regulation</keyword>
<proteinExistence type="inferred from homology"/>
<dbReference type="Proteomes" id="UP000664052">
    <property type="component" value="Unassembled WGS sequence"/>
</dbReference>
<dbReference type="CDD" id="cd08417">
    <property type="entry name" value="PBP2_Nitroaromatics_like"/>
    <property type="match status" value="1"/>
</dbReference>
<evidence type="ECO:0000256" key="4">
    <source>
        <dbReference type="ARBA" id="ARBA00023163"/>
    </source>
</evidence>
<sequence>MKPVQDSAARPALDLNLFRVFDVVLRERNLARAADVLFLSPSAVSHALARLREQLGEPLFVREGRGVAPTALAERLAPGIQDALALLQQAVHRTRHFEPARDVLHVALAMHDVLEPSLLPAWVERLRVRAPEARVSSVRLERTRLERDLASGRLDLAIDVAQPTGPDLRHTVLLRDELCVVAARKRSLTGAAYLSARHVAVSSRRTGLPFEDLVLGRLGHQRDVAVRCQHYEAACRIVAGSDLLLTMPRRHAEALDVGLGNHLLPVPLALPPVDLHLYWHRQVDEDPKGRWLREELLALTGEVMHPVLKRRPGGSATSRTRRLPRAR</sequence>
<evidence type="ECO:0000256" key="3">
    <source>
        <dbReference type="ARBA" id="ARBA00023125"/>
    </source>
</evidence>
<dbReference type="EMBL" id="JAFIMU010000007">
    <property type="protein sequence ID" value="MBN8228633.1"/>
    <property type="molecule type" value="Genomic_DNA"/>
</dbReference>
<reference evidence="7 8" key="1">
    <citation type="submission" date="2021-02" db="EMBL/GenBank/DDBJ databases">
        <title>De Novo genome assembly of isolated myxobacteria.</title>
        <authorList>
            <person name="Stevens D.C."/>
        </authorList>
    </citation>
    <scope>NUCLEOTIDE SEQUENCE [LARGE SCALE GENOMIC DNA]</scope>
    <source>
        <strain evidence="7 8">ATCC 29039</strain>
    </source>
</reference>
<evidence type="ECO:0000256" key="5">
    <source>
        <dbReference type="SAM" id="MobiDB-lite"/>
    </source>
</evidence>
<dbReference type="Gene3D" id="3.40.190.10">
    <property type="entry name" value="Periplasmic binding protein-like II"/>
    <property type="match status" value="2"/>
</dbReference>
<comment type="caution">
    <text evidence="7">The sequence shown here is derived from an EMBL/GenBank/DDBJ whole genome shotgun (WGS) entry which is preliminary data.</text>
</comment>
<dbReference type="SUPFAM" id="SSF46785">
    <property type="entry name" value="Winged helix' DNA-binding domain"/>
    <property type="match status" value="1"/>
</dbReference>
<evidence type="ECO:0000313" key="8">
    <source>
        <dbReference type="Proteomes" id="UP000664052"/>
    </source>
</evidence>
<feature type="region of interest" description="Disordered" evidence="5">
    <location>
        <begin position="308"/>
        <end position="327"/>
    </location>
</feature>
<protein>
    <submittedName>
        <fullName evidence="7">LysR family transcriptional regulator</fullName>
    </submittedName>
</protein>
<gene>
    <name evidence="7" type="ORF">JYK02_14060</name>
</gene>
<name>A0ABS3DAE2_9BACT</name>
<dbReference type="PANTHER" id="PTHR30118:SF15">
    <property type="entry name" value="TRANSCRIPTIONAL REGULATORY PROTEIN"/>
    <property type="match status" value="1"/>
</dbReference>
<accession>A0ABS3DAE2</accession>
<evidence type="ECO:0000313" key="7">
    <source>
        <dbReference type="EMBL" id="MBN8228633.1"/>
    </source>
</evidence>
<dbReference type="RefSeq" id="WP_207051439.1">
    <property type="nucleotide sequence ID" value="NZ_JAFIMU010000007.1"/>
</dbReference>
<dbReference type="InterPro" id="IPR037402">
    <property type="entry name" value="YidZ_PBP2"/>
</dbReference>
<dbReference type="InterPro" id="IPR036390">
    <property type="entry name" value="WH_DNA-bd_sf"/>
</dbReference>
<evidence type="ECO:0000256" key="2">
    <source>
        <dbReference type="ARBA" id="ARBA00023015"/>
    </source>
</evidence>
<feature type="domain" description="HTH lysR-type" evidence="6">
    <location>
        <begin position="13"/>
        <end position="70"/>
    </location>
</feature>
<keyword evidence="4" id="KW-0804">Transcription</keyword>
<evidence type="ECO:0000259" key="6">
    <source>
        <dbReference type="PROSITE" id="PS50931"/>
    </source>
</evidence>
<dbReference type="InterPro" id="IPR036388">
    <property type="entry name" value="WH-like_DNA-bd_sf"/>
</dbReference>
<organism evidence="7 8">
    <name type="scientific">Corallococcus macrosporus</name>
    <dbReference type="NCBI Taxonomy" id="35"/>
    <lineage>
        <taxon>Bacteria</taxon>
        <taxon>Pseudomonadati</taxon>
        <taxon>Myxococcota</taxon>
        <taxon>Myxococcia</taxon>
        <taxon>Myxococcales</taxon>
        <taxon>Cystobacterineae</taxon>
        <taxon>Myxococcaceae</taxon>
        <taxon>Corallococcus</taxon>
    </lineage>
</organism>
<dbReference type="PROSITE" id="PS50931">
    <property type="entry name" value="HTH_LYSR"/>
    <property type="match status" value="1"/>
</dbReference>
<dbReference type="PANTHER" id="PTHR30118">
    <property type="entry name" value="HTH-TYPE TRANSCRIPTIONAL REGULATOR LEUO-RELATED"/>
    <property type="match status" value="1"/>
</dbReference>
<dbReference type="InterPro" id="IPR000847">
    <property type="entry name" value="LysR_HTH_N"/>
</dbReference>
<dbReference type="SUPFAM" id="SSF53850">
    <property type="entry name" value="Periplasmic binding protein-like II"/>
    <property type="match status" value="1"/>
</dbReference>
<dbReference type="Gene3D" id="1.10.10.10">
    <property type="entry name" value="Winged helix-like DNA-binding domain superfamily/Winged helix DNA-binding domain"/>
    <property type="match status" value="1"/>
</dbReference>
<dbReference type="Pfam" id="PF03466">
    <property type="entry name" value="LysR_substrate"/>
    <property type="match status" value="1"/>
</dbReference>
<evidence type="ECO:0000256" key="1">
    <source>
        <dbReference type="ARBA" id="ARBA00009437"/>
    </source>
</evidence>
<comment type="similarity">
    <text evidence="1">Belongs to the LysR transcriptional regulatory family.</text>
</comment>
<keyword evidence="8" id="KW-1185">Reference proteome</keyword>